<gene>
    <name evidence="2" type="ORF">N7468_001299</name>
</gene>
<feature type="compositionally biased region" description="Basic residues" evidence="1">
    <location>
        <begin position="115"/>
        <end position="125"/>
    </location>
</feature>
<feature type="compositionally biased region" description="Polar residues" evidence="1">
    <location>
        <begin position="376"/>
        <end position="399"/>
    </location>
</feature>
<feature type="compositionally biased region" description="Basic and acidic residues" evidence="1">
    <location>
        <begin position="656"/>
        <end position="666"/>
    </location>
</feature>
<dbReference type="OrthoDB" id="4152802at2759"/>
<feature type="compositionally biased region" description="Polar residues" evidence="1">
    <location>
        <begin position="406"/>
        <end position="415"/>
    </location>
</feature>
<evidence type="ECO:0000256" key="1">
    <source>
        <dbReference type="SAM" id="MobiDB-lite"/>
    </source>
</evidence>
<comment type="caution">
    <text evidence="2">The sequence shown here is derived from an EMBL/GenBank/DDBJ whole genome shotgun (WGS) entry which is preliminary data.</text>
</comment>
<evidence type="ECO:0000313" key="3">
    <source>
        <dbReference type="Proteomes" id="UP001150941"/>
    </source>
</evidence>
<reference evidence="2" key="2">
    <citation type="journal article" date="2023" name="IMA Fungus">
        <title>Comparative genomic study of the Penicillium genus elucidates a diverse pangenome and 15 lateral gene transfer events.</title>
        <authorList>
            <person name="Petersen C."/>
            <person name="Sorensen T."/>
            <person name="Nielsen M.R."/>
            <person name="Sondergaard T.E."/>
            <person name="Sorensen J.L."/>
            <person name="Fitzpatrick D.A."/>
            <person name="Frisvad J.C."/>
            <person name="Nielsen K.L."/>
        </authorList>
    </citation>
    <scope>NUCLEOTIDE SEQUENCE</scope>
    <source>
        <strain evidence="2">IBT 19713</strain>
    </source>
</reference>
<name>A0A9W9PGD1_9EURO</name>
<feature type="compositionally biased region" description="Low complexity" evidence="1">
    <location>
        <begin position="479"/>
        <end position="494"/>
    </location>
</feature>
<sequence>MAIWPFGRRNKRHTIQVSPEDVDTLQASFVEPTLVRKSSRRSPKRHSNRASHSGDGASSPRGVSRSISQRAVSSHESSHEPAAQIEPMHNTEPRPRRPLSEVESLFRNQPQNGPKKLRRRLSKRKAHEIMREREIKALSSTPIDIPYGFDHPRRRTGRRVDRYHSDISLSNRDSIASSLSDSSDNYTFKVNGFAQLTPRPVVRYVEARPPAVRSNTALPAGQINKEKLQSHPASQEDLYFSKRRINELADSLDASSLRELMERDRRRREKQQLLEQEKLRRKLQDRADAQRAEEARRAAEEAQKAAGEQNDVEPTGDDVIMEREEEHMEQNVEEPPAPSAGEARDDSKQTDGVDSMEESARVIGNIDDSSLRAPQLHSQPSFAPSQDMATSRTTLSPTHSLRHGISSPSHSQTFGMGSVSDLSERRPSDTSGRRANGNTITSLFRRGSSRLKKRYRERFHDSSPEPSTKNPSHESFCRIQTQSSPPPTASIIPPRAFIPTGTLKRSRSKFTEHFGDEPMSPPDSRLQSPDIPEEVPESSLEQEQPSTFLHGPTPTTSVDITSPRHRRHQSWTESVDAESDHVPLSQSLASIDSEGSWMSGQFFRRMNKTSSPVRTTMDSFASAEGAVGSVDGSRHSIDSHATGSHGPEETEQEKENDERWHHDVGRRPVLVTPTSRPKSGHAIPKTVPSLSPISAEDDTISEEDGPRSDEASSPQPQRVASMHGVIDHV</sequence>
<feature type="compositionally biased region" description="Basic residues" evidence="1">
    <location>
        <begin position="447"/>
        <end position="457"/>
    </location>
</feature>
<organism evidence="2 3">
    <name type="scientific">Penicillium chermesinum</name>
    <dbReference type="NCBI Taxonomy" id="63820"/>
    <lineage>
        <taxon>Eukaryota</taxon>
        <taxon>Fungi</taxon>
        <taxon>Dikarya</taxon>
        <taxon>Ascomycota</taxon>
        <taxon>Pezizomycotina</taxon>
        <taxon>Eurotiomycetes</taxon>
        <taxon>Eurotiomycetidae</taxon>
        <taxon>Eurotiales</taxon>
        <taxon>Aspergillaceae</taxon>
        <taxon>Penicillium</taxon>
    </lineage>
</organism>
<dbReference type="RefSeq" id="XP_058333737.1">
    <property type="nucleotide sequence ID" value="XM_058470596.1"/>
</dbReference>
<accession>A0A9W9PGD1</accession>
<feature type="compositionally biased region" description="Polar residues" evidence="1">
    <location>
        <begin position="539"/>
        <end position="560"/>
    </location>
</feature>
<feature type="compositionally biased region" description="Basic and acidic residues" evidence="1">
    <location>
        <begin position="89"/>
        <end position="100"/>
    </location>
</feature>
<evidence type="ECO:0000313" key="2">
    <source>
        <dbReference type="EMBL" id="KAJ5246316.1"/>
    </source>
</evidence>
<feature type="region of interest" description="Disordered" evidence="1">
    <location>
        <begin position="512"/>
        <end position="565"/>
    </location>
</feature>
<dbReference type="GeneID" id="83197899"/>
<dbReference type="AlphaFoldDB" id="A0A9W9PGD1"/>
<keyword evidence="3" id="KW-1185">Reference proteome</keyword>
<reference evidence="2" key="1">
    <citation type="submission" date="2022-11" db="EMBL/GenBank/DDBJ databases">
        <authorList>
            <person name="Petersen C."/>
        </authorList>
    </citation>
    <scope>NUCLEOTIDE SEQUENCE</scope>
    <source>
        <strain evidence="2">IBT 19713</strain>
    </source>
</reference>
<feature type="region of interest" description="Disordered" evidence="1">
    <location>
        <begin position="625"/>
        <end position="729"/>
    </location>
</feature>
<feature type="region of interest" description="Disordered" evidence="1">
    <location>
        <begin position="1"/>
        <end position="125"/>
    </location>
</feature>
<dbReference type="EMBL" id="JAPQKS010000002">
    <property type="protein sequence ID" value="KAJ5246316.1"/>
    <property type="molecule type" value="Genomic_DNA"/>
</dbReference>
<feature type="compositionally biased region" description="Basic and acidic residues" evidence="1">
    <location>
        <begin position="269"/>
        <end position="303"/>
    </location>
</feature>
<feature type="region of interest" description="Disordered" evidence="1">
    <location>
        <begin position="371"/>
        <end position="495"/>
    </location>
</feature>
<proteinExistence type="predicted"/>
<feature type="region of interest" description="Disordered" evidence="1">
    <location>
        <begin position="269"/>
        <end position="359"/>
    </location>
</feature>
<feature type="compositionally biased region" description="Basic and acidic residues" evidence="1">
    <location>
        <begin position="422"/>
        <end position="432"/>
    </location>
</feature>
<protein>
    <submittedName>
        <fullName evidence="2">Uncharacterized protein</fullName>
    </submittedName>
</protein>
<feature type="compositionally biased region" description="Polar residues" evidence="1">
    <location>
        <begin position="65"/>
        <end position="75"/>
    </location>
</feature>
<feature type="compositionally biased region" description="Basic and acidic residues" evidence="1">
    <location>
        <begin position="342"/>
        <end position="351"/>
    </location>
</feature>
<dbReference type="Proteomes" id="UP001150941">
    <property type="component" value="Unassembled WGS sequence"/>
</dbReference>
<feature type="compositionally biased region" description="Basic and acidic residues" evidence="1">
    <location>
        <begin position="320"/>
        <end position="330"/>
    </location>
</feature>
<feature type="compositionally biased region" description="Basic residues" evidence="1">
    <location>
        <begin position="37"/>
        <end position="49"/>
    </location>
</feature>